<evidence type="ECO:0000313" key="4">
    <source>
        <dbReference type="Proteomes" id="UP001232245"/>
    </source>
</evidence>
<name>A0ABT9YW54_9BACI</name>
<keyword evidence="4" id="KW-1185">Reference proteome</keyword>
<feature type="domain" description="DUF3899" evidence="2">
    <location>
        <begin position="33"/>
        <end position="113"/>
    </location>
</feature>
<accession>A0ABT9YW54</accession>
<dbReference type="RefSeq" id="WP_174880790.1">
    <property type="nucleotide sequence ID" value="NZ_CADEPK010000250.1"/>
</dbReference>
<keyword evidence="1" id="KW-1133">Transmembrane helix</keyword>
<sequence length="118" mass="13722">MIRKLFTLFIMSLIAAILLPLIIYHKLTLFLFINTSFIICAFFLFVSLLLITVKSGFFDAFTYGFRRMFVSKGKELSKKEVDEIPPVSKLIQFDHSLFLFNGIVMAVIMLISLFIYYN</sequence>
<dbReference type="InterPro" id="IPR025007">
    <property type="entry name" value="DUF3899"/>
</dbReference>
<dbReference type="Proteomes" id="UP001232245">
    <property type="component" value="Unassembled WGS sequence"/>
</dbReference>
<reference evidence="3 4" key="1">
    <citation type="submission" date="2023-07" db="EMBL/GenBank/DDBJ databases">
        <title>Genomic Encyclopedia of Type Strains, Phase IV (KMG-IV): sequencing the most valuable type-strain genomes for metagenomic binning, comparative biology and taxonomic classification.</title>
        <authorList>
            <person name="Goeker M."/>
        </authorList>
    </citation>
    <scope>NUCLEOTIDE SEQUENCE [LARGE SCALE GENOMIC DNA]</scope>
    <source>
        <strain evidence="3 4">DSM 17723</strain>
    </source>
</reference>
<feature type="transmembrane region" description="Helical" evidence="1">
    <location>
        <begin position="97"/>
        <end position="117"/>
    </location>
</feature>
<evidence type="ECO:0000256" key="1">
    <source>
        <dbReference type="SAM" id="Phobius"/>
    </source>
</evidence>
<gene>
    <name evidence="3" type="ORF">J2S02_000484</name>
</gene>
<keyword evidence="1" id="KW-0472">Membrane</keyword>
<protein>
    <submittedName>
        <fullName evidence="3">Small-conductance mechanosensitive channel</fullName>
    </submittedName>
</protein>
<keyword evidence="1" id="KW-0812">Transmembrane</keyword>
<comment type="caution">
    <text evidence="3">The sequence shown here is derived from an EMBL/GenBank/DDBJ whole genome shotgun (WGS) entry which is preliminary data.</text>
</comment>
<proteinExistence type="predicted"/>
<dbReference type="EMBL" id="JAUSTZ010000001">
    <property type="protein sequence ID" value="MDQ0224162.1"/>
    <property type="molecule type" value="Genomic_DNA"/>
</dbReference>
<evidence type="ECO:0000313" key="3">
    <source>
        <dbReference type="EMBL" id="MDQ0224162.1"/>
    </source>
</evidence>
<organism evidence="3 4">
    <name type="scientific">Metabacillus niabensis</name>
    <dbReference type="NCBI Taxonomy" id="324854"/>
    <lineage>
        <taxon>Bacteria</taxon>
        <taxon>Bacillati</taxon>
        <taxon>Bacillota</taxon>
        <taxon>Bacilli</taxon>
        <taxon>Bacillales</taxon>
        <taxon>Bacillaceae</taxon>
        <taxon>Metabacillus</taxon>
    </lineage>
</organism>
<dbReference type="Pfam" id="PF13038">
    <property type="entry name" value="DUF3899"/>
    <property type="match status" value="1"/>
</dbReference>
<feature type="transmembrane region" description="Helical" evidence="1">
    <location>
        <begin position="5"/>
        <end position="23"/>
    </location>
</feature>
<feature type="transmembrane region" description="Helical" evidence="1">
    <location>
        <begin position="29"/>
        <end position="51"/>
    </location>
</feature>
<evidence type="ECO:0000259" key="2">
    <source>
        <dbReference type="Pfam" id="PF13038"/>
    </source>
</evidence>